<accession>A0A2H1EB53</accession>
<proteinExistence type="predicted"/>
<organism evidence="1 2">
    <name type="scientific">Tenacibaculum maritimum NCIMB 2154</name>
    <dbReference type="NCBI Taxonomy" id="1349785"/>
    <lineage>
        <taxon>Bacteria</taxon>
        <taxon>Pseudomonadati</taxon>
        <taxon>Bacteroidota</taxon>
        <taxon>Flavobacteriia</taxon>
        <taxon>Flavobacteriales</taxon>
        <taxon>Flavobacteriaceae</taxon>
        <taxon>Tenacibaculum</taxon>
    </lineage>
</organism>
<protein>
    <submittedName>
        <fullName evidence="1">Uncharacterized protein</fullName>
    </submittedName>
</protein>
<evidence type="ECO:0000313" key="2">
    <source>
        <dbReference type="Proteomes" id="UP000231564"/>
    </source>
</evidence>
<reference evidence="1 2" key="1">
    <citation type="submission" date="2016-11" db="EMBL/GenBank/DDBJ databases">
        <authorList>
            <person name="Jaros S."/>
            <person name="Januszkiewicz K."/>
            <person name="Wedrychowicz H."/>
        </authorList>
    </citation>
    <scope>NUCLEOTIDE SEQUENCE [LARGE SCALE GENOMIC DNA]</scope>
    <source>
        <strain evidence="1">NCIMB 2154T</strain>
    </source>
</reference>
<dbReference type="Proteomes" id="UP000231564">
    <property type="component" value="Chromosome MARIT"/>
</dbReference>
<dbReference type="KEGG" id="tmar:MARIT_2231"/>
<gene>
    <name evidence="1" type="ORF">MARIT_2231</name>
</gene>
<dbReference type="EMBL" id="LT634361">
    <property type="protein sequence ID" value="SFZ83799.1"/>
    <property type="molecule type" value="Genomic_DNA"/>
</dbReference>
<sequence length="149" mass="17830">MILSFFLYKFFEVSKKVCTRNWGKSLYKFFEVGKKVCTRNWGKSLYKFFEVSKKVCTRNWGKILYKFFEVGKKVCTRNWGKSLYKCKLTLLAFIGIYRLLLELISIFKKGFPVPFKNFYFCISVKGSCLNFRLCIQLITIKRLFIFLDD</sequence>
<evidence type="ECO:0000313" key="1">
    <source>
        <dbReference type="EMBL" id="SFZ83799.1"/>
    </source>
</evidence>
<dbReference type="AlphaFoldDB" id="A0A2H1EB53"/>
<name>A0A2H1EB53_9FLAO</name>
<keyword evidence="2" id="KW-1185">Reference proteome</keyword>